<proteinExistence type="predicted"/>
<dbReference type="EMBL" id="CM056800">
    <property type="protein sequence ID" value="KAJ8709757.1"/>
    <property type="molecule type" value="Genomic_DNA"/>
</dbReference>
<evidence type="ECO:0000313" key="2">
    <source>
        <dbReference type="Proteomes" id="UP001231649"/>
    </source>
</evidence>
<organism evidence="1 2">
    <name type="scientific">Mythimna loreyi</name>
    <dbReference type="NCBI Taxonomy" id="667449"/>
    <lineage>
        <taxon>Eukaryota</taxon>
        <taxon>Metazoa</taxon>
        <taxon>Ecdysozoa</taxon>
        <taxon>Arthropoda</taxon>
        <taxon>Hexapoda</taxon>
        <taxon>Insecta</taxon>
        <taxon>Pterygota</taxon>
        <taxon>Neoptera</taxon>
        <taxon>Endopterygota</taxon>
        <taxon>Lepidoptera</taxon>
        <taxon>Glossata</taxon>
        <taxon>Ditrysia</taxon>
        <taxon>Noctuoidea</taxon>
        <taxon>Noctuidae</taxon>
        <taxon>Noctuinae</taxon>
        <taxon>Hadenini</taxon>
        <taxon>Mythimna</taxon>
    </lineage>
</organism>
<comment type="caution">
    <text evidence="1">The sequence shown here is derived from an EMBL/GenBank/DDBJ whole genome shotgun (WGS) entry which is preliminary data.</text>
</comment>
<evidence type="ECO:0000313" key="1">
    <source>
        <dbReference type="EMBL" id="KAJ8709757.1"/>
    </source>
</evidence>
<protein>
    <submittedName>
        <fullName evidence="1">Uncharacterized protein</fullName>
    </submittedName>
</protein>
<accession>A0ACC2Q7D5</accession>
<name>A0ACC2Q7D5_9NEOP</name>
<reference evidence="1" key="1">
    <citation type="submission" date="2023-03" db="EMBL/GenBank/DDBJ databases">
        <title>Chromosome-level genomes of two armyworms, Mythimna separata and Mythimna loreyi, provide insights into the biosynthesis and reception of sex pheromones.</title>
        <authorList>
            <person name="Zhao H."/>
        </authorList>
    </citation>
    <scope>NUCLEOTIDE SEQUENCE</scope>
    <source>
        <strain evidence="1">BeijingLab</strain>
    </source>
</reference>
<dbReference type="Proteomes" id="UP001231649">
    <property type="component" value="Chromosome 24"/>
</dbReference>
<gene>
    <name evidence="1" type="ORF">PYW08_009761</name>
</gene>
<keyword evidence="2" id="KW-1185">Reference proteome</keyword>
<sequence>MELFRSESFYIFVRNESSLWWNRITGAFSVRSAWDLSDIEDIECLGITDGIIGKVEHTNIFEPRLMIIKESAPVGSIYFHHSIYKIKSVCFLNLGPVNQEIDLCACTKHGSMSAVASSNKSLNKKMGARLFENSAFLNKTVGAVKNVSNTIKTTTQQAATQVKQSVKKQRDPKLAERFEKRLTDELLKIFDDSESFYYSRTLDLTNSLQRQYEIEKILESEAGTGKPVVDITKWWKHVDDRFFWNKHMLKDIIALGSPCCDQWVLPIIQGYVHLSQIAVEPADANPLNTESLSNANSCDETFTLGLISRRSRYQAGTRYNRRGIEPGGKVANYVETEQIVSIICSDSIHRASFVQVRGSVPIFWSQPEYKFRPPPRLDRTEEESHVAFKKHFEEELKMYKNVCIVNLVDQQGRERIIWEAYGEHVLKYNSPDVIYATFDFHEYCRGMHYENVSILINALADVIGEMRFCWRDDRGLICTQNGVFRVNCIDCLDRTNVVQTAIAKYVLELQLCRLGLGTPGCGLPPSLRQAFLTMWADNGDVISRQYAGTKALKGDYTRTGERKFTGLMKDGVASANRYYLSTFKDALRQVAIDVMTGESRTIPDQLIVPECGRCTSVKDQSEPDTAAMAQHVKSLIDDCKKLLVDTEPVLGSWGLIDADPNTGDPQETEMDSVLVLTSDAYYVADYDETSDRLLGVQRVPLADVTLIELGPFDANCTTLFSVGRKSGSEPIYCIRINYTSAGEAGYFHMFRSTSLRFFNNMAVVINTKDEMIESLHSICESLMVARDVAKLTPIPFHDGVKLEKKKSKVHPGQSGSARSSLYLDLSRLPTLTRNVSETQLVADIRSVGSKALTNMTEQFSKLNKLSHSLNARARPSLQLKFDQSASRTKKIFTLGQNKDNKKKGSLSDGMSSDYSSDDENRTNIFEPTLDNFENTQHYIGKPGQKSEAENDCELIQNPLYTSKIEPHDDTQVFIPSEIVTSVEKQASKTPINVNKINPFNVDASKNPEIQVDGAFAKPAPPSSLLLTQKLSHSSNELNLDDSQSEGVNFHVRSNSQHEITLNIAQSHSESAIRQFKNIASPVGSATKDMVLSPLTKLAKGVQNLGANLDPRKIKASPAVKQVTEQQYEDHRKLQEKWRGCNTRLVAL</sequence>